<dbReference type="PANTHER" id="PTHR39189">
    <property type="entry name" value="UPF0173 METAL-DEPENDENT HYDROLASE YTKL"/>
    <property type="match status" value="1"/>
</dbReference>
<evidence type="ECO:0000313" key="1">
    <source>
        <dbReference type="EMBL" id="PIP58447.1"/>
    </source>
</evidence>
<dbReference type="AlphaFoldDB" id="A0A2H0BL92"/>
<protein>
    <recommendedName>
        <fullName evidence="3">Lactamase</fullName>
    </recommendedName>
</protein>
<accession>A0A2H0BL92</accession>
<dbReference type="Gene3D" id="3.60.15.10">
    <property type="entry name" value="Ribonuclease Z/Hydroxyacylglutathione hydrolase-like"/>
    <property type="match status" value="1"/>
</dbReference>
<gene>
    <name evidence="1" type="ORF">COX02_00235</name>
</gene>
<sequence>MIVSYFGQAFIKVQLGDLTLAFNPISKEADLKLSRFGADIAFVSSEVPEANGVESVTYANKTPFVINGPGEYEREGIFVRGFASEGEGASQNTIYTLTIDNISICHLGLLKNPNLPTETVEELGSIDLLFVPIGDGPVLSPKEAAKLATSLEPKMIVPIMIDLDDGTALKNFLKEVNGEVKPIDKLTIKRKDLESKEEVVVLKADN</sequence>
<dbReference type="EMBL" id="PCSX01000006">
    <property type="protein sequence ID" value="PIP58447.1"/>
    <property type="molecule type" value="Genomic_DNA"/>
</dbReference>
<name>A0A2H0BL92_9BACT</name>
<evidence type="ECO:0008006" key="3">
    <source>
        <dbReference type="Google" id="ProtNLM"/>
    </source>
</evidence>
<reference evidence="1 2" key="1">
    <citation type="submission" date="2017-09" db="EMBL/GenBank/DDBJ databases">
        <title>Depth-based differentiation of microbial function through sediment-hosted aquifers and enrichment of novel symbionts in the deep terrestrial subsurface.</title>
        <authorList>
            <person name="Probst A.J."/>
            <person name="Ladd B."/>
            <person name="Jarett J.K."/>
            <person name="Geller-Mcgrath D.E."/>
            <person name="Sieber C.M."/>
            <person name="Emerson J.B."/>
            <person name="Anantharaman K."/>
            <person name="Thomas B.C."/>
            <person name="Malmstrom R."/>
            <person name="Stieglmeier M."/>
            <person name="Klingl A."/>
            <person name="Woyke T."/>
            <person name="Ryan C.M."/>
            <person name="Banfield J.F."/>
        </authorList>
    </citation>
    <scope>NUCLEOTIDE SEQUENCE [LARGE SCALE GENOMIC DNA]</scope>
    <source>
        <strain evidence="1">CG22_combo_CG10-13_8_21_14_all_37_9</strain>
    </source>
</reference>
<comment type="caution">
    <text evidence="1">The sequence shown here is derived from an EMBL/GenBank/DDBJ whole genome shotgun (WGS) entry which is preliminary data.</text>
</comment>
<dbReference type="InterPro" id="IPR036866">
    <property type="entry name" value="RibonucZ/Hydroxyglut_hydro"/>
</dbReference>
<evidence type="ECO:0000313" key="2">
    <source>
        <dbReference type="Proteomes" id="UP000229334"/>
    </source>
</evidence>
<dbReference type="Proteomes" id="UP000229334">
    <property type="component" value="Unassembled WGS sequence"/>
</dbReference>
<proteinExistence type="predicted"/>
<dbReference type="Pfam" id="PF13483">
    <property type="entry name" value="Lactamase_B_3"/>
    <property type="match status" value="1"/>
</dbReference>
<dbReference type="PANTHER" id="PTHR39189:SF1">
    <property type="entry name" value="UPF0173 METAL-DEPENDENT HYDROLASE YTKL"/>
    <property type="match status" value="1"/>
</dbReference>
<organism evidence="1 2">
    <name type="scientific">Candidatus Vogelbacteria bacterium CG22_combo_CG10-13_8_21_14_all_37_9</name>
    <dbReference type="NCBI Taxonomy" id="1975046"/>
    <lineage>
        <taxon>Bacteria</taxon>
        <taxon>Candidatus Vogeliibacteriota</taxon>
    </lineage>
</organism>